<comment type="caution">
    <text evidence="1">The sequence shown here is derived from an EMBL/GenBank/DDBJ whole genome shotgun (WGS) entry which is preliminary data.</text>
</comment>
<gene>
    <name evidence="1" type="ORF">H8S57_08145</name>
</gene>
<keyword evidence="2" id="KW-1185">Reference proteome</keyword>
<evidence type="ECO:0000313" key="2">
    <source>
        <dbReference type="Proteomes" id="UP000661435"/>
    </source>
</evidence>
<evidence type="ECO:0000313" key="1">
    <source>
        <dbReference type="EMBL" id="MBC5733699.1"/>
    </source>
</evidence>
<dbReference type="Proteomes" id="UP000661435">
    <property type="component" value="Unassembled WGS sequence"/>
</dbReference>
<accession>A0A8J6MAD9</accession>
<protein>
    <submittedName>
        <fullName evidence="1">Uncharacterized protein</fullName>
    </submittedName>
</protein>
<dbReference type="AlphaFoldDB" id="A0A8J6MAD9"/>
<organism evidence="1 2">
    <name type="scientific">Lawsonibacter hominis</name>
    <dbReference type="NCBI Taxonomy" id="2763053"/>
    <lineage>
        <taxon>Bacteria</taxon>
        <taxon>Bacillati</taxon>
        <taxon>Bacillota</taxon>
        <taxon>Clostridia</taxon>
        <taxon>Eubacteriales</taxon>
        <taxon>Oscillospiraceae</taxon>
        <taxon>Lawsonibacter</taxon>
    </lineage>
</organism>
<sequence>MGLAGRRVLPRFFRHFSKEFLKCPSFVTIQPVFYQNQVAPDTCVTFILYDKGRSDNKYLPGGERSVPQPLFSLFIFSSMLSGLPGHQPDRPLYAPLTAGANAPAAV</sequence>
<name>A0A8J6MAD9_9FIRM</name>
<dbReference type="RefSeq" id="WP_186907591.1">
    <property type="nucleotide sequence ID" value="NZ_JACOPP010000009.1"/>
</dbReference>
<proteinExistence type="predicted"/>
<reference evidence="1" key="1">
    <citation type="submission" date="2020-08" db="EMBL/GenBank/DDBJ databases">
        <title>Genome public.</title>
        <authorList>
            <person name="Liu C."/>
            <person name="Sun Q."/>
        </authorList>
    </citation>
    <scope>NUCLEOTIDE SEQUENCE</scope>
    <source>
        <strain evidence="1">NSJ-51</strain>
    </source>
</reference>
<dbReference type="EMBL" id="JACOPP010000009">
    <property type="protein sequence ID" value="MBC5733699.1"/>
    <property type="molecule type" value="Genomic_DNA"/>
</dbReference>